<dbReference type="GO" id="GO:0005829">
    <property type="term" value="C:cytosol"/>
    <property type="evidence" value="ECO:0007669"/>
    <property type="project" value="TreeGrafter"/>
</dbReference>
<evidence type="ECO:0000256" key="14">
    <source>
        <dbReference type="ARBA" id="ARBA00023128"/>
    </source>
</evidence>
<comment type="caution">
    <text evidence="20">The sequence shown here is derived from an EMBL/GenBank/DDBJ whole genome shotgun (WGS) entry which is preliminary data.</text>
</comment>
<evidence type="ECO:0000256" key="1">
    <source>
        <dbReference type="ARBA" id="ARBA00004273"/>
    </source>
</evidence>
<reference evidence="20" key="1">
    <citation type="journal article" date="2020" name="Nat. Commun.">
        <title>Large-scale genome sequencing of mycorrhizal fungi provides insights into the early evolution of symbiotic traits.</title>
        <authorList>
            <person name="Miyauchi S."/>
            <person name="Kiss E."/>
            <person name="Kuo A."/>
            <person name="Drula E."/>
            <person name="Kohler A."/>
            <person name="Sanchez-Garcia M."/>
            <person name="Morin E."/>
            <person name="Andreopoulos B."/>
            <person name="Barry K.W."/>
            <person name="Bonito G."/>
            <person name="Buee M."/>
            <person name="Carver A."/>
            <person name="Chen C."/>
            <person name="Cichocki N."/>
            <person name="Clum A."/>
            <person name="Culley D."/>
            <person name="Crous P.W."/>
            <person name="Fauchery L."/>
            <person name="Girlanda M."/>
            <person name="Hayes R.D."/>
            <person name="Keri Z."/>
            <person name="LaButti K."/>
            <person name="Lipzen A."/>
            <person name="Lombard V."/>
            <person name="Magnuson J."/>
            <person name="Maillard F."/>
            <person name="Murat C."/>
            <person name="Nolan M."/>
            <person name="Ohm R.A."/>
            <person name="Pangilinan J."/>
            <person name="Pereira M.F."/>
            <person name="Perotto S."/>
            <person name="Peter M."/>
            <person name="Pfister S."/>
            <person name="Riley R."/>
            <person name="Sitrit Y."/>
            <person name="Stielow J.B."/>
            <person name="Szollosi G."/>
            <person name="Zifcakova L."/>
            <person name="Stursova M."/>
            <person name="Spatafora J.W."/>
            <person name="Tedersoo L."/>
            <person name="Vaario L.M."/>
            <person name="Yamada A."/>
            <person name="Yan M."/>
            <person name="Wang P."/>
            <person name="Xu J."/>
            <person name="Bruns T."/>
            <person name="Baldrian P."/>
            <person name="Vilgalys R."/>
            <person name="Dunand C."/>
            <person name="Henrissat B."/>
            <person name="Grigoriev I.V."/>
            <person name="Hibbett D."/>
            <person name="Nagy L.G."/>
            <person name="Martin F.M."/>
        </authorList>
    </citation>
    <scope>NUCLEOTIDE SEQUENCE</scope>
    <source>
        <strain evidence="20">UP504</strain>
    </source>
</reference>
<organism evidence="20 21">
    <name type="scientific">Hydnum rufescens UP504</name>
    <dbReference type="NCBI Taxonomy" id="1448309"/>
    <lineage>
        <taxon>Eukaryota</taxon>
        <taxon>Fungi</taxon>
        <taxon>Dikarya</taxon>
        <taxon>Basidiomycota</taxon>
        <taxon>Agaricomycotina</taxon>
        <taxon>Agaricomycetes</taxon>
        <taxon>Cantharellales</taxon>
        <taxon>Hydnaceae</taxon>
        <taxon>Hydnum</taxon>
    </lineage>
</organism>
<dbReference type="InterPro" id="IPR036615">
    <property type="entry name" value="Mur_ligase_C_dom_sf"/>
</dbReference>
<evidence type="ECO:0000256" key="15">
    <source>
        <dbReference type="ARBA" id="ARBA00023136"/>
    </source>
</evidence>
<feature type="binding site" evidence="19">
    <location>
        <position position="195"/>
    </location>
    <ligand>
        <name>Mg(2+)</name>
        <dbReference type="ChEBI" id="CHEBI:18420"/>
        <label>1</label>
    </ligand>
</feature>
<keyword evidence="9 19" id="KW-0479">Metal-binding</keyword>
<evidence type="ECO:0000256" key="12">
    <source>
        <dbReference type="ARBA" id="ARBA00022840"/>
    </source>
</evidence>
<evidence type="ECO:0000256" key="13">
    <source>
        <dbReference type="ARBA" id="ARBA00022842"/>
    </source>
</evidence>
<evidence type="ECO:0000256" key="4">
    <source>
        <dbReference type="ARBA" id="ARBA00005150"/>
    </source>
</evidence>
<evidence type="ECO:0000313" key="21">
    <source>
        <dbReference type="Proteomes" id="UP000886523"/>
    </source>
</evidence>
<gene>
    <name evidence="20" type="ORF">BS47DRAFT_1371061</name>
</gene>
<dbReference type="EC" id="6.3.2.17" evidence="17"/>
<keyword evidence="13 19" id="KW-0460">Magnesium</keyword>
<keyword evidence="10 18" id="KW-0547">Nucleotide-binding</keyword>
<dbReference type="EMBL" id="MU128925">
    <property type="protein sequence ID" value="KAF9518463.1"/>
    <property type="molecule type" value="Genomic_DNA"/>
</dbReference>
<comment type="cofactor">
    <cofactor evidence="17">
        <name>a monovalent cation</name>
        <dbReference type="ChEBI" id="CHEBI:60242"/>
    </cofactor>
    <text evidence="17">A monovalent cation.</text>
</comment>
<dbReference type="SUPFAM" id="SSF53623">
    <property type="entry name" value="MurD-like peptide ligases, catalytic domain"/>
    <property type="match status" value="1"/>
</dbReference>
<dbReference type="Gene3D" id="3.90.190.20">
    <property type="entry name" value="Mur ligase, C-terminal domain"/>
    <property type="match status" value="1"/>
</dbReference>
<protein>
    <recommendedName>
        <fullName evidence="17">Folylpolyglutamate synthase</fullName>
        <ecNumber evidence="17">6.3.2.17</ecNumber>
    </recommendedName>
    <alternativeName>
        <fullName evidence="17">Folylpoly-gamma-glutamate synthetase</fullName>
    </alternativeName>
    <alternativeName>
        <fullName evidence="17">Tetrahydrofolylpolyglutamate synthase</fullName>
    </alternativeName>
</protein>
<dbReference type="PANTHER" id="PTHR11136:SF5">
    <property type="entry name" value="FOLYLPOLYGLUTAMATE SYNTHASE, MITOCHONDRIAL"/>
    <property type="match status" value="1"/>
</dbReference>
<name>A0A9P6B671_9AGAM</name>
<evidence type="ECO:0000256" key="10">
    <source>
        <dbReference type="ARBA" id="ARBA00022741"/>
    </source>
</evidence>
<evidence type="ECO:0000256" key="7">
    <source>
        <dbReference type="ARBA" id="ARBA00022563"/>
    </source>
</evidence>
<feature type="binding site" evidence="19">
    <location>
        <position position="94"/>
    </location>
    <ligand>
        <name>Mg(2+)</name>
        <dbReference type="ChEBI" id="CHEBI:18420"/>
        <label>1</label>
    </ligand>
</feature>
<dbReference type="GO" id="GO:0046872">
    <property type="term" value="F:metal ion binding"/>
    <property type="evidence" value="ECO:0007669"/>
    <property type="project" value="UniProtKB-KW"/>
</dbReference>
<dbReference type="PANTHER" id="PTHR11136">
    <property type="entry name" value="FOLYLPOLYGLUTAMATE SYNTHASE-RELATED"/>
    <property type="match status" value="1"/>
</dbReference>
<comment type="catalytic activity">
    <reaction evidence="16 17">
        <text>(6S)-5,6,7,8-tetrahydrofolyl-(gamma-L-Glu)(n) + L-glutamate + ATP = (6S)-5,6,7,8-tetrahydrofolyl-(gamma-L-Glu)(n+1) + ADP + phosphate + H(+)</text>
        <dbReference type="Rhea" id="RHEA:10580"/>
        <dbReference type="Rhea" id="RHEA-COMP:14738"/>
        <dbReference type="Rhea" id="RHEA-COMP:14740"/>
        <dbReference type="ChEBI" id="CHEBI:15378"/>
        <dbReference type="ChEBI" id="CHEBI:29985"/>
        <dbReference type="ChEBI" id="CHEBI:30616"/>
        <dbReference type="ChEBI" id="CHEBI:43474"/>
        <dbReference type="ChEBI" id="CHEBI:141005"/>
        <dbReference type="ChEBI" id="CHEBI:456216"/>
        <dbReference type="EC" id="6.3.2.17"/>
    </reaction>
</comment>
<evidence type="ECO:0000256" key="18">
    <source>
        <dbReference type="PIRSR" id="PIRSR038895-1"/>
    </source>
</evidence>
<evidence type="ECO:0000256" key="6">
    <source>
        <dbReference type="ARBA" id="ARBA00022490"/>
    </source>
</evidence>
<keyword evidence="6" id="KW-0963">Cytoplasm</keyword>
<dbReference type="SUPFAM" id="SSF53244">
    <property type="entry name" value="MurD-like peptide ligases, peptide-binding domain"/>
    <property type="match status" value="1"/>
</dbReference>
<dbReference type="Proteomes" id="UP000886523">
    <property type="component" value="Unassembled WGS sequence"/>
</dbReference>
<keyword evidence="14" id="KW-0496">Mitochondrion</keyword>
<evidence type="ECO:0000313" key="20">
    <source>
        <dbReference type="EMBL" id="KAF9518463.1"/>
    </source>
</evidence>
<keyword evidence="7 17" id="KW-0554">One-carbon metabolism</keyword>
<comment type="pathway">
    <text evidence="4 17">Cofactor biosynthesis; tetrahydrofolylpolyglutamate biosynthesis.</text>
</comment>
<evidence type="ECO:0000256" key="3">
    <source>
        <dbReference type="ARBA" id="ARBA00004496"/>
    </source>
</evidence>
<dbReference type="GO" id="GO:0005524">
    <property type="term" value="F:ATP binding"/>
    <property type="evidence" value="ECO:0007669"/>
    <property type="project" value="UniProtKB-KW"/>
</dbReference>
<evidence type="ECO:0000256" key="11">
    <source>
        <dbReference type="ARBA" id="ARBA00022792"/>
    </source>
</evidence>
<evidence type="ECO:0000256" key="2">
    <source>
        <dbReference type="ARBA" id="ARBA00004305"/>
    </source>
</evidence>
<sequence length="515" mass="56355">MSTRTYRDAIEKLNSLQSNAATLDTVRAAGSQRSEFAIPEMIEYLDRIGYSPKDLNRLNVVHVTGTKGKGSTCAFTDSILRHAVPSWKVGLYTSPHLIAVRERIRVNGDPVSEEDFAKFFFDVWDRLEGSASKHLNARRSKPFYFKFVTLVAYHTFLSLGVDATILEVGVGGAYDSTNVVPKPIATGVTSLGLDHVGVLGNTLPKIAWHKGGIYKEGVPAFTVEQPVEALEVLKERAETLKASTFTVLPHLPELANIKLGLKGAHQLQNASLAVHLAQALLLAKSPASDIHHLSSSPFRLSDTFIAGLENARWPGRCQQVVDPRRIPDRSSKTTWFLDGAHTVESLRALGEWHFSPGKRPQPVRILIFNCTSGRSGPVFLETILSTMTSNLARHHNDHVLEFNPAYFDHVIFCTNVTYADGHFKGDLTSLAMSDTEKHTLAPQRELGNEWSKLVPSFPSQNVHVLPSIEHALRIVRGLEEAHTGTDVQVLVAGSLHLVGGVIEVAGLAEVALGSG</sequence>
<keyword evidence="12 18" id="KW-0067">ATP-binding</keyword>
<feature type="binding site" evidence="19">
    <location>
        <position position="167"/>
    </location>
    <ligand>
        <name>Mg(2+)</name>
        <dbReference type="ChEBI" id="CHEBI:18420"/>
        <label>1</label>
    </ligand>
</feature>
<dbReference type="InterPro" id="IPR023600">
    <property type="entry name" value="Folylpolyglutamate_synth_euk"/>
</dbReference>
<dbReference type="InterPro" id="IPR001645">
    <property type="entry name" value="Folylpolyglutamate_synth"/>
</dbReference>
<dbReference type="GO" id="GO:0005743">
    <property type="term" value="C:mitochondrial inner membrane"/>
    <property type="evidence" value="ECO:0007669"/>
    <property type="project" value="UniProtKB-SubCell"/>
</dbReference>
<feature type="binding site" evidence="18">
    <location>
        <position position="338"/>
    </location>
    <ligand>
        <name>ATP</name>
        <dbReference type="ChEBI" id="CHEBI:30616"/>
    </ligand>
</feature>
<dbReference type="InterPro" id="IPR018109">
    <property type="entry name" value="Folylpolyglutamate_synth_CS"/>
</dbReference>
<keyword evidence="21" id="KW-1185">Reference proteome</keyword>
<dbReference type="InterPro" id="IPR036565">
    <property type="entry name" value="Mur-like_cat_sf"/>
</dbReference>
<dbReference type="AlphaFoldDB" id="A0A9P6B671"/>
<feature type="binding site" evidence="18">
    <location>
        <position position="316"/>
    </location>
    <ligand>
        <name>ATP</name>
        <dbReference type="ChEBI" id="CHEBI:30616"/>
    </ligand>
</feature>
<dbReference type="GO" id="GO:0005759">
    <property type="term" value="C:mitochondrial matrix"/>
    <property type="evidence" value="ECO:0007669"/>
    <property type="project" value="UniProtKB-SubCell"/>
</dbReference>
<evidence type="ECO:0000256" key="16">
    <source>
        <dbReference type="ARBA" id="ARBA00047493"/>
    </source>
</evidence>
<keyword evidence="8 17" id="KW-0436">Ligase</keyword>
<evidence type="ECO:0000256" key="5">
    <source>
        <dbReference type="ARBA" id="ARBA00008276"/>
    </source>
</evidence>
<dbReference type="Gene3D" id="3.40.1190.10">
    <property type="entry name" value="Mur-like, catalytic domain"/>
    <property type="match status" value="1"/>
</dbReference>
<comment type="similarity">
    <text evidence="5 17">Belongs to the folylpolyglutamate synthase family.</text>
</comment>
<keyword evidence="15" id="KW-0472">Membrane</keyword>
<evidence type="ECO:0000256" key="8">
    <source>
        <dbReference type="ARBA" id="ARBA00022598"/>
    </source>
</evidence>
<evidence type="ECO:0000256" key="9">
    <source>
        <dbReference type="ARBA" id="ARBA00022723"/>
    </source>
</evidence>
<evidence type="ECO:0000256" key="19">
    <source>
        <dbReference type="PIRSR" id="PIRSR038895-2"/>
    </source>
</evidence>
<comment type="function">
    <text evidence="17">Catalyzes conversion of folates to polyglutamate derivatives allowing concentration of folate compounds in the cell and the intracellular retention of these cofactors, which are important substrates for most of the folate-dependent enzymes that are involved in one-carbon transfer reactions involved in purine, pyrimidine and amino acid synthesis.</text>
</comment>
<evidence type="ECO:0000256" key="17">
    <source>
        <dbReference type="PIRNR" id="PIRNR038895"/>
    </source>
</evidence>
<keyword evidence="11" id="KW-0999">Mitochondrion inner membrane</keyword>
<accession>A0A9P6B671</accession>
<dbReference type="PIRSF" id="PIRSF038895">
    <property type="entry name" value="FPGS"/>
    <property type="match status" value="1"/>
</dbReference>
<comment type="subcellular location">
    <subcellularLocation>
        <location evidence="3">Cytoplasm</location>
    </subcellularLocation>
    <subcellularLocation>
        <location evidence="1">Mitochondrion inner membrane</location>
    </subcellularLocation>
    <subcellularLocation>
        <location evidence="2">Mitochondrion matrix</location>
    </subcellularLocation>
</comment>
<dbReference type="GO" id="GO:0006730">
    <property type="term" value="P:one-carbon metabolic process"/>
    <property type="evidence" value="ECO:0007669"/>
    <property type="project" value="UniProtKB-KW"/>
</dbReference>
<dbReference type="NCBIfam" id="TIGR01499">
    <property type="entry name" value="folC"/>
    <property type="match status" value="1"/>
</dbReference>
<dbReference type="FunFam" id="3.40.1190.10:FF:000009">
    <property type="entry name" value="Folylpolyglutamate synthase"/>
    <property type="match status" value="1"/>
</dbReference>
<dbReference type="OrthoDB" id="5212574at2759"/>
<dbReference type="GO" id="GO:0004326">
    <property type="term" value="F:tetrahydrofolylpolyglutamate synthase activity"/>
    <property type="evidence" value="ECO:0007669"/>
    <property type="project" value="UniProtKB-EC"/>
</dbReference>
<dbReference type="PROSITE" id="PS01012">
    <property type="entry name" value="FOLYLPOLYGLU_SYNT_2"/>
    <property type="match status" value="1"/>
</dbReference>
<proteinExistence type="inferred from homology"/>